<comment type="caution">
    <text evidence="2">The sequence shown here is derived from an EMBL/GenBank/DDBJ whole genome shotgun (WGS) entry which is preliminary data.</text>
</comment>
<evidence type="ECO:0000313" key="3">
    <source>
        <dbReference type="Proteomes" id="UP001642540"/>
    </source>
</evidence>
<name>A0ABP1PSK0_9HEXA</name>
<accession>A0ABP1PSK0</accession>
<keyword evidence="1" id="KW-1133">Transmembrane helix</keyword>
<feature type="transmembrane region" description="Helical" evidence="1">
    <location>
        <begin position="12"/>
        <end position="38"/>
    </location>
</feature>
<keyword evidence="1" id="KW-0812">Transmembrane</keyword>
<protein>
    <submittedName>
        <fullName evidence="2">Uncharacterized protein</fullName>
    </submittedName>
</protein>
<proteinExistence type="predicted"/>
<sequence length="211" mass="23801">MCSKLSISQRLLCGVCSIPLVLGTCSLVLGIWLSYVVIHNGRIDSEQQIYFEKLIPWSEGGNEGTSNSGVIRLDNESPFSHTPLDNLSFYLLSLSCIMILGGSGRIITTTFFCIHLMHNRVTGQLFWAWLVLSTLAVTMEVLVAYDILHTLSHNDVAPPYQRDFFLTNDATGFYRFCHALRCFIWIDLAISGVCMVLVCTLYRVYMRQRSA</sequence>
<keyword evidence="3" id="KW-1185">Reference proteome</keyword>
<evidence type="ECO:0000313" key="2">
    <source>
        <dbReference type="EMBL" id="CAL8073683.1"/>
    </source>
</evidence>
<gene>
    <name evidence="2" type="ORF">ODALV1_LOCUS2673</name>
</gene>
<evidence type="ECO:0000256" key="1">
    <source>
        <dbReference type="SAM" id="Phobius"/>
    </source>
</evidence>
<dbReference type="Proteomes" id="UP001642540">
    <property type="component" value="Unassembled WGS sequence"/>
</dbReference>
<keyword evidence="1" id="KW-0472">Membrane</keyword>
<feature type="transmembrane region" description="Helical" evidence="1">
    <location>
        <begin position="126"/>
        <end position="145"/>
    </location>
</feature>
<reference evidence="2 3" key="1">
    <citation type="submission" date="2024-08" db="EMBL/GenBank/DDBJ databases">
        <authorList>
            <person name="Cucini C."/>
            <person name="Frati F."/>
        </authorList>
    </citation>
    <scope>NUCLEOTIDE SEQUENCE [LARGE SCALE GENOMIC DNA]</scope>
</reference>
<dbReference type="EMBL" id="CAXLJM020000007">
    <property type="protein sequence ID" value="CAL8073683.1"/>
    <property type="molecule type" value="Genomic_DNA"/>
</dbReference>
<feature type="transmembrane region" description="Helical" evidence="1">
    <location>
        <begin position="183"/>
        <end position="205"/>
    </location>
</feature>
<organism evidence="2 3">
    <name type="scientific">Orchesella dallaii</name>
    <dbReference type="NCBI Taxonomy" id="48710"/>
    <lineage>
        <taxon>Eukaryota</taxon>
        <taxon>Metazoa</taxon>
        <taxon>Ecdysozoa</taxon>
        <taxon>Arthropoda</taxon>
        <taxon>Hexapoda</taxon>
        <taxon>Collembola</taxon>
        <taxon>Entomobryomorpha</taxon>
        <taxon>Entomobryoidea</taxon>
        <taxon>Orchesellidae</taxon>
        <taxon>Orchesellinae</taxon>
        <taxon>Orchesella</taxon>
    </lineage>
</organism>
<feature type="transmembrane region" description="Helical" evidence="1">
    <location>
        <begin position="89"/>
        <end position="114"/>
    </location>
</feature>